<protein>
    <submittedName>
        <fullName evidence="5">Ferrichrome-binding protein</fullName>
    </submittedName>
</protein>
<name>A0A495QVG1_9EURY</name>
<proteinExistence type="predicted"/>
<evidence type="ECO:0000259" key="4">
    <source>
        <dbReference type="PROSITE" id="PS50983"/>
    </source>
</evidence>
<evidence type="ECO:0000313" key="6">
    <source>
        <dbReference type="Proteomes" id="UP000268233"/>
    </source>
</evidence>
<dbReference type="PROSITE" id="PS50983">
    <property type="entry name" value="FE_B12_PBP"/>
    <property type="match status" value="1"/>
</dbReference>
<dbReference type="Pfam" id="PF01497">
    <property type="entry name" value="Peripla_BP_2"/>
    <property type="match status" value="1"/>
</dbReference>
<evidence type="ECO:0000256" key="2">
    <source>
        <dbReference type="ARBA" id="ARBA00022448"/>
    </source>
</evidence>
<organism evidence="5 6">
    <name type="scientific">Haloarcula quadrata</name>
    <dbReference type="NCBI Taxonomy" id="182779"/>
    <lineage>
        <taxon>Archaea</taxon>
        <taxon>Methanobacteriati</taxon>
        <taxon>Methanobacteriota</taxon>
        <taxon>Stenosarchaea group</taxon>
        <taxon>Halobacteria</taxon>
        <taxon>Halobacteriales</taxon>
        <taxon>Haloarculaceae</taxon>
        <taxon>Haloarcula</taxon>
    </lineage>
</organism>
<evidence type="ECO:0000256" key="3">
    <source>
        <dbReference type="ARBA" id="ARBA00022729"/>
    </source>
</evidence>
<comment type="caution">
    <text evidence="5">The sequence shown here is derived from an EMBL/GenBank/DDBJ whole genome shotgun (WGS) entry which is preliminary data.</text>
</comment>
<comment type="subcellular location">
    <subcellularLocation>
        <location evidence="1">Cell envelope</location>
    </subcellularLocation>
</comment>
<evidence type="ECO:0000313" key="5">
    <source>
        <dbReference type="EMBL" id="RKS78052.1"/>
    </source>
</evidence>
<feature type="domain" description="Fe/B12 periplasmic-binding" evidence="4">
    <location>
        <begin position="56"/>
        <end position="355"/>
    </location>
</feature>
<dbReference type="InterPro" id="IPR002491">
    <property type="entry name" value="ABC_transptr_periplasmic_BD"/>
</dbReference>
<reference evidence="5 6" key="1">
    <citation type="submission" date="2018-10" db="EMBL/GenBank/DDBJ databases">
        <title>Genomic Encyclopedia of Archaeal and Bacterial Type Strains, Phase II (KMG-II): from individual species to whole genera.</title>
        <authorList>
            <person name="Goeker M."/>
        </authorList>
    </citation>
    <scope>NUCLEOTIDE SEQUENCE [LARGE SCALE GENOMIC DNA]</scope>
    <source>
        <strain evidence="5 6">DSM 11927</strain>
    </source>
</reference>
<dbReference type="SUPFAM" id="SSF53807">
    <property type="entry name" value="Helical backbone' metal receptor"/>
    <property type="match status" value="1"/>
</dbReference>
<dbReference type="Proteomes" id="UP000268233">
    <property type="component" value="Unassembled WGS sequence"/>
</dbReference>
<dbReference type="InterPro" id="IPR051313">
    <property type="entry name" value="Bact_iron-sidero_bind"/>
</dbReference>
<keyword evidence="2" id="KW-0813">Transport</keyword>
<dbReference type="EMBL" id="RBWW01000002">
    <property type="protein sequence ID" value="RKS78052.1"/>
    <property type="molecule type" value="Genomic_DNA"/>
</dbReference>
<evidence type="ECO:0000256" key="1">
    <source>
        <dbReference type="ARBA" id="ARBA00004196"/>
    </source>
</evidence>
<keyword evidence="6" id="KW-1185">Reference proteome</keyword>
<sequence>MRRRTYIASGTVMASGLLAGCSSGSSESESTPESADSYTVSMEPMGPVTFDGPPEDWVALLPSYADMGMALDAGQTLGIQLPYRYATEFYEELPGVEYDPDAVTTLYQDGVDKELFYEIDADIHFMEPNQLRNWYDWDDRDIREVKENIGPFFGNFIRRRSDDWHDYPYYSLYGAFEKIAQVLDREQRYQQFASFHEEFLTNLQERLPETTPEAALLYPADKTPETFYPYQLYDGGVGKKHWRDLRLRDAFEGTDVGHYSGNTSLKVDFETLLDIDPDVLLVRGQVEKDQATFEETIVDSLRNNPVASELTAVQNDAVYRGGYLDQGPIINLFQTEAAAQRIYSDEFSEETVFDRQRVADIITGST</sequence>
<gene>
    <name evidence="5" type="ORF">BDK61_3691</name>
</gene>
<dbReference type="PROSITE" id="PS51257">
    <property type="entry name" value="PROKAR_LIPOPROTEIN"/>
    <property type="match status" value="1"/>
</dbReference>
<keyword evidence="3" id="KW-0732">Signal</keyword>
<dbReference type="PANTHER" id="PTHR30532">
    <property type="entry name" value="IRON III DICITRATE-BINDING PERIPLASMIC PROTEIN"/>
    <property type="match status" value="1"/>
</dbReference>
<dbReference type="PANTHER" id="PTHR30532:SF1">
    <property type="entry name" value="IRON(3+)-HYDROXAMATE-BINDING PROTEIN FHUD"/>
    <property type="match status" value="1"/>
</dbReference>
<dbReference type="Gene3D" id="3.40.50.1980">
    <property type="entry name" value="Nitrogenase molybdenum iron protein domain"/>
    <property type="match status" value="2"/>
</dbReference>
<dbReference type="AlphaFoldDB" id="A0A495QVG1"/>
<accession>A0A495QVG1</accession>